<dbReference type="PANTHER" id="PTHR33107">
    <property type="entry name" value="KUNITZ TRYPSIN INHIBITOR 2"/>
    <property type="match status" value="1"/>
</dbReference>
<evidence type="ECO:0000313" key="2">
    <source>
        <dbReference type="EMBL" id="KAL1219858.1"/>
    </source>
</evidence>
<reference evidence="2 3" key="1">
    <citation type="submission" date="2024-04" db="EMBL/GenBank/DDBJ databases">
        <title>Genome assembly C_amara_ONT_v2.</title>
        <authorList>
            <person name="Yant L."/>
            <person name="Moore C."/>
            <person name="Slenker M."/>
        </authorList>
    </citation>
    <scope>NUCLEOTIDE SEQUENCE [LARGE SCALE GENOMIC DNA]</scope>
    <source>
        <tissue evidence="2">Leaf</tissue>
    </source>
</reference>
<dbReference type="EMBL" id="JBANAX010000167">
    <property type="protein sequence ID" value="KAL1219858.1"/>
    <property type="molecule type" value="Genomic_DNA"/>
</dbReference>
<dbReference type="InterPro" id="IPR002160">
    <property type="entry name" value="Prot_inh_Kunz-lg"/>
</dbReference>
<protein>
    <submittedName>
        <fullName evidence="2">Kunitz trypsin inhibitor 2</fullName>
    </submittedName>
</protein>
<dbReference type="SMART" id="SM00452">
    <property type="entry name" value="STI"/>
    <property type="match status" value="1"/>
</dbReference>
<dbReference type="SUPFAM" id="SSF50386">
    <property type="entry name" value="STI-like"/>
    <property type="match status" value="1"/>
</dbReference>
<dbReference type="Gene3D" id="2.80.10.50">
    <property type="match status" value="1"/>
</dbReference>
<evidence type="ECO:0000256" key="1">
    <source>
        <dbReference type="SAM" id="SignalP"/>
    </source>
</evidence>
<organism evidence="2 3">
    <name type="scientific">Cardamine amara subsp. amara</name>
    <dbReference type="NCBI Taxonomy" id="228776"/>
    <lineage>
        <taxon>Eukaryota</taxon>
        <taxon>Viridiplantae</taxon>
        <taxon>Streptophyta</taxon>
        <taxon>Embryophyta</taxon>
        <taxon>Tracheophyta</taxon>
        <taxon>Spermatophyta</taxon>
        <taxon>Magnoliopsida</taxon>
        <taxon>eudicotyledons</taxon>
        <taxon>Gunneridae</taxon>
        <taxon>Pentapetalae</taxon>
        <taxon>rosids</taxon>
        <taxon>malvids</taxon>
        <taxon>Brassicales</taxon>
        <taxon>Brassicaceae</taxon>
        <taxon>Cardamineae</taxon>
        <taxon>Cardamine</taxon>
    </lineage>
</organism>
<dbReference type="AlphaFoldDB" id="A0ABD1BRT7"/>
<sequence>MSSLFPLVSFHITLLLAAFVCIQGQQTTVKDVDGNPVLIGKQYFIQPVSAGGPLVPTPLSISSLCPLGITLIPLPFVWGPPVTFANGWSASPKTIVDTSSDITIQFKSNTAWPVCNEFSKFWKVNDSSSEPAIVIGGNPSRPEESWFRIRSAGVNIYEFSSSAKSIGTAPRFWFGLPQLILTNDNAKTLFVTFKKLGGAITSTPRIEKLGLRTLAVN</sequence>
<evidence type="ECO:0000313" key="3">
    <source>
        <dbReference type="Proteomes" id="UP001558713"/>
    </source>
</evidence>
<dbReference type="PANTHER" id="PTHR33107:SF89">
    <property type="entry name" value="KUNITZ TRYPSIN INHIBITOR 2"/>
    <property type="match status" value="1"/>
</dbReference>
<dbReference type="Pfam" id="PF00197">
    <property type="entry name" value="Kunitz_legume"/>
    <property type="match status" value="1"/>
</dbReference>
<keyword evidence="1" id="KW-0732">Signal</keyword>
<name>A0ABD1BRT7_CARAN</name>
<dbReference type="InterPro" id="IPR011065">
    <property type="entry name" value="Kunitz_inhibitor_STI-like_sf"/>
</dbReference>
<proteinExistence type="predicted"/>
<gene>
    <name evidence="2" type="ORF">V5N11_005068</name>
</gene>
<dbReference type="Proteomes" id="UP001558713">
    <property type="component" value="Unassembled WGS sequence"/>
</dbReference>
<accession>A0ABD1BRT7</accession>
<feature type="signal peptide" evidence="1">
    <location>
        <begin position="1"/>
        <end position="24"/>
    </location>
</feature>
<comment type="caution">
    <text evidence="2">The sequence shown here is derived from an EMBL/GenBank/DDBJ whole genome shotgun (WGS) entry which is preliminary data.</text>
</comment>
<dbReference type="PROSITE" id="PS00283">
    <property type="entry name" value="SOYBEAN_KUNITZ"/>
    <property type="match status" value="1"/>
</dbReference>
<keyword evidence="3" id="KW-1185">Reference proteome</keyword>
<feature type="chain" id="PRO_5044827907" evidence="1">
    <location>
        <begin position="25"/>
        <end position="217"/>
    </location>
</feature>